<dbReference type="Gene3D" id="3.90.79.10">
    <property type="entry name" value="Nucleoside Triphosphate Pyrophosphohydrolase"/>
    <property type="match status" value="1"/>
</dbReference>
<dbReference type="AlphaFoldDB" id="A0A6J4R395"/>
<feature type="domain" description="Nudix hydrolase" evidence="3">
    <location>
        <begin position="48"/>
        <end position="177"/>
    </location>
</feature>
<dbReference type="InterPro" id="IPR015797">
    <property type="entry name" value="NUDIX_hydrolase-like_dom_sf"/>
</dbReference>
<feature type="region of interest" description="Disordered" evidence="2">
    <location>
        <begin position="1"/>
        <end position="39"/>
    </location>
</feature>
<keyword evidence="1" id="KW-0378">Hydrolase</keyword>
<dbReference type="PANTHER" id="PTHR43222:SF9">
    <property type="entry name" value="8-OXO-(D)GTP PHOSPHATASE"/>
    <property type="match status" value="1"/>
</dbReference>
<accession>A0A6J4R395</accession>
<dbReference type="Pfam" id="PF00293">
    <property type="entry name" value="NUDIX"/>
    <property type="match status" value="1"/>
</dbReference>
<proteinExistence type="predicted"/>
<evidence type="ECO:0000313" key="4">
    <source>
        <dbReference type="EMBL" id="CAA9460139.1"/>
    </source>
</evidence>
<dbReference type="InterPro" id="IPR020084">
    <property type="entry name" value="NUDIX_hydrolase_CS"/>
</dbReference>
<dbReference type="PROSITE" id="PS51462">
    <property type="entry name" value="NUDIX"/>
    <property type="match status" value="1"/>
</dbReference>
<gene>
    <name evidence="4" type="ORF">AVDCRST_MAG28-3114</name>
</gene>
<dbReference type="SUPFAM" id="SSF55811">
    <property type="entry name" value="Nudix"/>
    <property type="match status" value="1"/>
</dbReference>
<evidence type="ECO:0000259" key="3">
    <source>
        <dbReference type="PROSITE" id="PS51462"/>
    </source>
</evidence>
<evidence type="ECO:0000256" key="2">
    <source>
        <dbReference type="SAM" id="MobiDB-lite"/>
    </source>
</evidence>
<dbReference type="PANTHER" id="PTHR43222">
    <property type="entry name" value="NUDIX HYDROLASE 23"/>
    <property type="match status" value="1"/>
</dbReference>
<dbReference type="EMBL" id="CADCVE010000076">
    <property type="protein sequence ID" value="CAA9460139.1"/>
    <property type="molecule type" value="Genomic_DNA"/>
</dbReference>
<protein>
    <recommendedName>
        <fullName evidence="3">Nudix hydrolase domain-containing protein</fullName>
    </recommendedName>
</protein>
<sequence>MTGPAQQGTPFGPADPYRFCPADGTRLEEPRPSGGVSCPSCGRSWYRNSSPAVGAVVVEDGKALVTVRAREPEKGRVDLPGGFLEVGEHPVDGIVREVREELGVEIELTGAPILPATHTYGPDGAYVLPIGFRARIVEGEPDPTDDVAGIRWLTSSEVDTTDFAWEHDRKMVREALEEV</sequence>
<dbReference type="GO" id="GO:0016787">
    <property type="term" value="F:hydrolase activity"/>
    <property type="evidence" value="ECO:0007669"/>
    <property type="project" value="UniProtKB-KW"/>
</dbReference>
<organism evidence="4">
    <name type="scientific">uncultured Rubrobacteraceae bacterium</name>
    <dbReference type="NCBI Taxonomy" id="349277"/>
    <lineage>
        <taxon>Bacteria</taxon>
        <taxon>Bacillati</taxon>
        <taxon>Actinomycetota</taxon>
        <taxon>Rubrobacteria</taxon>
        <taxon>Rubrobacterales</taxon>
        <taxon>Rubrobacteraceae</taxon>
        <taxon>environmental samples</taxon>
    </lineage>
</organism>
<reference evidence="4" key="1">
    <citation type="submission" date="2020-02" db="EMBL/GenBank/DDBJ databases">
        <authorList>
            <person name="Meier V. D."/>
        </authorList>
    </citation>
    <scope>NUCLEOTIDE SEQUENCE</scope>
    <source>
        <strain evidence="4">AVDCRST_MAG28</strain>
    </source>
</reference>
<evidence type="ECO:0000256" key="1">
    <source>
        <dbReference type="ARBA" id="ARBA00022801"/>
    </source>
</evidence>
<dbReference type="PROSITE" id="PS00893">
    <property type="entry name" value="NUDIX_BOX"/>
    <property type="match status" value="1"/>
</dbReference>
<dbReference type="InterPro" id="IPR000086">
    <property type="entry name" value="NUDIX_hydrolase_dom"/>
</dbReference>
<name>A0A6J4R395_9ACTN</name>